<dbReference type="InterPro" id="IPR012296">
    <property type="entry name" value="Nuclease_put_TT1808"/>
</dbReference>
<dbReference type="CDD" id="cd06260">
    <property type="entry name" value="DUF820-like"/>
    <property type="match status" value="1"/>
</dbReference>
<accession>A0A7M2WUI4</accession>
<reference evidence="2 3" key="1">
    <citation type="submission" date="2020-10" db="EMBL/GenBank/DDBJ databases">
        <title>Wide distribution of Phycisphaera-like planctomycetes from WD2101 soil group in peatlands and genome analysis of the first cultivated representative.</title>
        <authorList>
            <person name="Dedysh S.N."/>
            <person name="Beletsky A.V."/>
            <person name="Ivanova A."/>
            <person name="Kulichevskaya I.S."/>
            <person name="Suzina N.E."/>
            <person name="Philippov D.A."/>
            <person name="Rakitin A.L."/>
            <person name="Mardanov A.V."/>
            <person name="Ravin N.V."/>
        </authorList>
    </citation>
    <scope>NUCLEOTIDE SEQUENCE [LARGE SCALE GENOMIC DNA]</scope>
    <source>
        <strain evidence="2 3">M1803</strain>
    </source>
</reference>
<proteinExistence type="predicted"/>
<keyword evidence="2" id="KW-0255">Endonuclease</keyword>
<dbReference type="PANTHER" id="PTHR47152">
    <property type="entry name" value="SLR2084 PROTEIN-RELATED"/>
    <property type="match status" value="1"/>
</dbReference>
<keyword evidence="2" id="KW-0378">Hydrolase</keyword>
<dbReference type="InterPro" id="IPR008538">
    <property type="entry name" value="Uma2"/>
</dbReference>
<dbReference type="GO" id="GO:0004519">
    <property type="term" value="F:endonuclease activity"/>
    <property type="evidence" value="ECO:0007669"/>
    <property type="project" value="UniProtKB-KW"/>
</dbReference>
<evidence type="ECO:0000313" key="3">
    <source>
        <dbReference type="Proteomes" id="UP000593765"/>
    </source>
</evidence>
<evidence type="ECO:0000259" key="1">
    <source>
        <dbReference type="Pfam" id="PF05685"/>
    </source>
</evidence>
<dbReference type="Proteomes" id="UP000593765">
    <property type="component" value="Chromosome"/>
</dbReference>
<sequence>MSDSTLLIPVDSVEHVLLDRVSWSKYEELLAEFESRPSVKLTFDRGRLEIMSPLAEHESFAELLGRLIELMSLERRVPIVPLGSTTFHDEVKTGGLEPDKSYYIANAPAIRGIRGPFDPKIHPAPDLAIEVDITSRSVAREPIYSALGVPELWRVTFDGIECLHLADDGKYRPAERSLSFPFLMPSTLWGWVRRLEDEVDLVVLVEFREWVQRLP</sequence>
<dbReference type="RefSeq" id="WP_206292188.1">
    <property type="nucleotide sequence ID" value="NZ_CP063458.1"/>
</dbReference>
<dbReference type="AlphaFoldDB" id="A0A7M2WUI4"/>
<keyword evidence="2" id="KW-0540">Nuclease</keyword>
<dbReference type="KEGG" id="hbs:IPV69_23605"/>
<organism evidence="2 3">
    <name type="scientific">Humisphaera borealis</name>
    <dbReference type="NCBI Taxonomy" id="2807512"/>
    <lineage>
        <taxon>Bacteria</taxon>
        <taxon>Pseudomonadati</taxon>
        <taxon>Planctomycetota</taxon>
        <taxon>Phycisphaerae</taxon>
        <taxon>Tepidisphaerales</taxon>
        <taxon>Tepidisphaeraceae</taxon>
        <taxon>Humisphaera</taxon>
    </lineage>
</organism>
<name>A0A7M2WUI4_9BACT</name>
<protein>
    <submittedName>
        <fullName evidence="2">Uma2 family endonuclease</fullName>
    </submittedName>
</protein>
<evidence type="ECO:0000313" key="2">
    <source>
        <dbReference type="EMBL" id="QOV89168.1"/>
    </source>
</evidence>
<dbReference type="Gene3D" id="3.90.1570.10">
    <property type="entry name" value="tt1808, chain A"/>
    <property type="match status" value="1"/>
</dbReference>
<dbReference type="Pfam" id="PF05685">
    <property type="entry name" value="Uma2"/>
    <property type="match status" value="1"/>
</dbReference>
<dbReference type="PANTHER" id="PTHR47152:SF2">
    <property type="entry name" value="SLR2084 PROTEIN"/>
    <property type="match status" value="1"/>
</dbReference>
<feature type="domain" description="Putative restriction endonuclease" evidence="1">
    <location>
        <begin position="24"/>
        <end position="179"/>
    </location>
</feature>
<keyword evidence="3" id="KW-1185">Reference proteome</keyword>
<dbReference type="EMBL" id="CP063458">
    <property type="protein sequence ID" value="QOV89168.1"/>
    <property type="molecule type" value="Genomic_DNA"/>
</dbReference>
<gene>
    <name evidence="2" type="ORF">IPV69_23605</name>
</gene>